<organism evidence="1 2">
    <name type="scientific">Aristolochia fimbriata</name>
    <name type="common">White veined hardy Dutchman's pipe vine</name>
    <dbReference type="NCBI Taxonomy" id="158543"/>
    <lineage>
        <taxon>Eukaryota</taxon>
        <taxon>Viridiplantae</taxon>
        <taxon>Streptophyta</taxon>
        <taxon>Embryophyta</taxon>
        <taxon>Tracheophyta</taxon>
        <taxon>Spermatophyta</taxon>
        <taxon>Magnoliopsida</taxon>
        <taxon>Magnoliidae</taxon>
        <taxon>Piperales</taxon>
        <taxon>Aristolochiaceae</taxon>
        <taxon>Aristolochia</taxon>
    </lineage>
</organism>
<name>A0AAV7EL22_ARIFI</name>
<protein>
    <submittedName>
        <fullName evidence="1">Uncharacterized protein</fullName>
    </submittedName>
</protein>
<accession>A0AAV7EL22</accession>
<dbReference type="Proteomes" id="UP000825729">
    <property type="component" value="Unassembled WGS sequence"/>
</dbReference>
<evidence type="ECO:0000313" key="2">
    <source>
        <dbReference type="Proteomes" id="UP000825729"/>
    </source>
</evidence>
<dbReference type="AlphaFoldDB" id="A0AAV7EL22"/>
<evidence type="ECO:0000313" key="1">
    <source>
        <dbReference type="EMBL" id="KAG9449473.1"/>
    </source>
</evidence>
<dbReference type="EMBL" id="JAINDJ010000004">
    <property type="protein sequence ID" value="KAG9449473.1"/>
    <property type="molecule type" value="Genomic_DNA"/>
</dbReference>
<reference evidence="1 2" key="1">
    <citation type="submission" date="2021-07" db="EMBL/GenBank/DDBJ databases">
        <title>The Aristolochia fimbriata genome: insights into angiosperm evolution, floral development and chemical biosynthesis.</title>
        <authorList>
            <person name="Jiao Y."/>
        </authorList>
    </citation>
    <scope>NUCLEOTIDE SEQUENCE [LARGE SCALE GENOMIC DNA]</scope>
    <source>
        <strain evidence="1">IBCAS-2021</strain>
        <tissue evidence="1">Leaf</tissue>
    </source>
</reference>
<comment type="caution">
    <text evidence="1">The sequence shown here is derived from an EMBL/GenBank/DDBJ whole genome shotgun (WGS) entry which is preliminary data.</text>
</comment>
<sequence length="148" mass="17057">MHAMRDLIIPGFLAFFPCCSPPLSSTSEDPNHRAFCVRSSVKELDPAFECYGSSHGWVIVRFMAPMKKQGWPLSRIYCTDESRFWATSLAARGLSSSEEMPFLNWPLLASGHDQYWSQWTSLLLTQPEHWRGQGQAFRPAELLYAWRR</sequence>
<proteinExistence type="predicted"/>
<keyword evidence="2" id="KW-1185">Reference proteome</keyword>
<gene>
    <name evidence="1" type="ORF">H6P81_009438</name>
</gene>